<name>A0A178MJQ8_9PROT</name>
<gene>
    <name evidence="1" type="ORF">A6A05_03020</name>
</gene>
<dbReference type="Proteomes" id="UP000078543">
    <property type="component" value="Unassembled WGS sequence"/>
</dbReference>
<evidence type="ECO:0000313" key="1">
    <source>
        <dbReference type="EMBL" id="OAN48972.1"/>
    </source>
</evidence>
<protein>
    <submittedName>
        <fullName evidence="1">Uncharacterized protein</fullName>
    </submittedName>
</protein>
<accession>A0A178MJQ8</accession>
<comment type="caution">
    <text evidence="1">The sequence shown here is derived from an EMBL/GenBank/DDBJ whole genome shotgun (WGS) entry which is preliminary data.</text>
</comment>
<reference evidence="1 2" key="1">
    <citation type="submission" date="2016-04" db="EMBL/GenBank/DDBJ databases">
        <title>Draft genome sequence of freshwater magnetotactic bacteria Magnetospirillum marisnigri SP-1 and Magnetospirillum moscoviense BB-1.</title>
        <authorList>
            <person name="Koziaeva V."/>
            <person name="Dziuba M.V."/>
            <person name="Ivanov T.M."/>
            <person name="Kuznetsov B."/>
            <person name="Grouzdev D.S."/>
        </authorList>
    </citation>
    <scope>NUCLEOTIDE SEQUENCE [LARGE SCALE GENOMIC DNA]</scope>
    <source>
        <strain evidence="1 2">BB-1</strain>
    </source>
</reference>
<sequence length="69" mass="7617">MTTRRSQAALRQEAKDLCLAVDYVARHAQQSGFTLAARLLEVAGAMISEDKRLIARPKGRKTDERSSTA</sequence>
<organism evidence="1 2">
    <name type="scientific">Magnetospirillum moscoviense</name>
    <dbReference type="NCBI Taxonomy" id="1437059"/>
    <lineage>
        <taxon>Bacteria</taxon>
        <taxon>Pseudomonadati</taxon>
        <taxon>Pseudomonadota</taxon>
        <taxon>Alphaproteobacteria</taxon>
        <taxon>Rhodospirillales</taxon>
        <taxon>Rhodospirillaceae</taxon>
        <taxon>Magnetospirillum</taxon>
    </lineage>
</organism>
<dbReference type="EMBL" id="LWQU01000152">
    <property type="protein sequence ID" value="OAN48972.1"/>
    <property type="molecule type" value="Genomic_DNA"/>
</dbReference>
<dbReference type="AlphaFoldDB" id="A0A178MJQ8"/>
<proteinExistence type="predicted"/>
<dbReference type="STRING" id="1437059.A6A05_03020"/>
<evidence type="ECO:0000313" key="2">
    <source>
        <dbReference type="Proteomes" id="UP000078543"/>
    </source>
</evidence>
<keyword evidence="2" id="KW-1185">Reference proteome</keyword>
<dbReference type="RefSeq" id="WP_068502158.1">
    <property type="nucleotide sequence ID" value="NZ_LWQU01000152.1"/>
</dbReference>